<comment type="similarity">
    <text evidence="3 16">Belongs to the CDP-alcohol phosphatidyltransferase class-I family.</text>
</comment>
<evidence type="ECO:0000256" key="16">
    <source>
        <dbReference type="RuleBase" id="RU003750"/>
    </source>
</evidence>
<keyword evidence="13" id="KW-1208">Phospholipid metabolism</keyword>
<dbReference type="EMBL" id="NIDE01000004">
    <property type="protein sequence ID" value="OWK43491.1"/>
    <property type="molecule type" value="Genomic_DNA"/>
</dbReference>
<dbReference type="InterPro" id="IPR048254">
    <property type="entry name" value="CDP_ALCOHOL_P_TRANSF_CS"/>
</dbReference>
<keyword evidence="8 17" id="KW-0812">Transmembrane</keyword>
<dbReference type="InterPro" id="IPR004570">
    <property type="entry name" value="Phosphatidylglycerol_P_synth"/>
</dbReference>
<evidence type="ECO:0000313" key="18">
    <source>
        <dbReference type="EMBL" id="OWK43491.1"/>
    </source>
</evidence>
<keyword evidence="11 17" id="KW-0472">Membrane</keyword>
<feature type="transmembrane region" description="Helical" evidence="17">
    <location>
        <begin position="26"/>
        <end position="52"/>
    </location>
</feature>
<comment type="caution">
    <text evidence="18">The sequence shown here is derived from an EMBL/GenBank/DDBJ whole genome shotgun (WGS) entry which is preliminary data.</text>
</comment>
<dbReference type="Pfam" id="PF01066">
    <property type="entry name" value="CDP-OH_P_transf"/>
    <property type="match status" value="1"/>
</dbReference>
<dbReference type="OrthoDB" id="9796672at2"/>
<evidence type="ECO:0000256" key="14">
    <source>
        <dbReference type="ARBA" id="ARBA00048586"/>
    </source>
</evidence>
<comment type="pathway">
    <text evidence="2">Phospholipid metabolism; phosphatidylglycerol biosynthesis; phosphatidylglycerol from CDP-diacylglycerol: step 1/2.</text>
</comment>
<accession>A0A225DQC2</accession>
<comment type="catalytic activity">
    <reaction evidence="14">
        <text>a CDP-1,2-diacyl-sn-glycerol + sn-glycerol 3-phosphate = a 1,2-diacyl-sn-glycero-3-phospho-(1'-sn-glycero-3'-phosphate) + CMP + H(+)</text>
        <dbReference type="Rhea" id="RHEA:12593"/>
        <dbReference type="ChEBI" id="CHEBI:15378"/>
        <dbReference type="ChEBI" id="CHEBI:57597"/>
        <dbReference type="ChEBI" id="CHEBI:58332"/>
        <dbReference type="ChEBI" id="CHEBI:60110"/>
        <dbReference type="ChEBI" id="CHEBI:60377"/>
        <dbReference type="EC" id="2.7.8.5"/>
    </reaction>
</comment>
<comment type="subcellular location">
    <subcellularLocation>
        <location evidence="1">Membrane</location>
        <topology evidence="1">Multi-pass membrane protein</topology>
    </subcellularLocation>
</comment>
<evidence type="ECO:0000256" key="1">
    <source>
        <dbReference type="ARBA" id="ARBA00004141"/>
    </source>
</evidence>
<dbReference type="EC" id="2.7.8.5" evidence="4 15"/>
<dbReference type="PANTHER" id="PTHR14269:SF62">
    <property type="entry name" value="CDP-DIACYLGLYCEROL--GLYCEROL-3-PHOSPHATE 3-PHOSPHATIDYLTRANSFERASE 1, CHLOROPLASTIC"/>
    <property type="match status" value="1"/>
</dbReference>
<dbReference type="InterPro" id="IPR000462">
    <property type="entry name" value="CDP-OH_P_trans"/>
</dbReference>
<evidence type="ECO:0000256" key="5">
    <source>
        <dbReference type="ARBA" id="ARBA00014944"/>
    </source>
</evidence>
<dbReference type="InterPro" id="IPR050324">
    <property type="entry name" value="CDP-alcohol_PTase-I"/>
</dbReference>
<evidence type="ECO:0000256" key="12">
    <source>
        <dbReference type="ARBA" id="ARBA00023209"/>
    </source>
</evidence>
<evidence type="ECO:0000256" key="8">
    <source>
        <dbReference type="ARBA" id="ARBA00022692"/>
    </source>
</evidence>
<feature type="transmembrane region" description="Helical" evidence="17">
    <location>
        <begin position="80"/>
        <end position="102"/>
    </location>
</feature>
<dbReference type="PROSITE" id="PS00379">
    <property type="entry name" value="CDP_ALCOHOL_P_TRANSF"/>
    <property type="match status" value="1"/>
</dbReference>
<organism evidence="18 19">
    <name type="scientific">Fimbriiglobus ruber</name>
    <dbReference type="NCBI Taxonomy" id="1908690"/>
    <lineage>
        <taxon>Bacteria</taxon>
        <taxon>Pseudomonadati</taxon>
        <taxon>Planctomycetota</taxon>
        <taxon>Planctomycetia</taxon>
        <taxon>Gemmatales</taxon>
        <taxon>Gemmataceae</taxon>
        <taxon>Fimbriiglobus</taxon>
    </lineage>
</organism>
<evidence type="ECO:0000256" key="9">
    <source>
        <dbReference type="ARBA" id="ARBA00022989"/>
    </source>
</evidence>
<protein>
    <recommendedName>
        <fullName evidence="5 15">CDP-diacylglycerol--glycerol-3-phosphate 3-phosphatidyltransferase</fullName>
        <ecNumber evidence="4 15">2.7.8.5</ecNumber>
    </recommendedName>
</protein>
<proteinExistence type="inferred from homology"/>
<dbReference type="GO" id="GO:0046474">
    <property type="term" value="P:glycerophospholipid biosynthetic process"/>
    <property type="evidence" value="ECO:0007669"/>
    <property type="project" value="TreeGrafter"/>
</dbReference>
<dbReference type="RefSeq" id="WP_088254320.1">
    <property type="nucleotide sequence ID" value="NZ_NIDE01000004.1"/>
</dbReference>
<evidence type="ECO:0000313" key="19">
    <source>
        <dbReference type="Proteomes" id="UP000214646"/>
    </source>
</evidence>
<dbReference type="AlphaFoldDB" id="A0A225DQC2"/>
<evidence type="ECO:0000256" key="13">
    <source>
        <dbReference type="ARBA" id="ARBA00023264"/>
    </source>
</evidence>
<evidence type="ECO:0000256" key="15">
    <source>
        <dbReference type="NCBIfam" id="TIGR00560"/>
    </source>
</evidence>
<keyword evidence="10" id="KW-0443">Lipid metabolism</keyword>
<keyword evidence="6" id="KW-0444">Lipid biosynthesis</keyword>
<dbReference type="PANTHER" id="PTHR14269">
    <property type="entry name" value="CDP-DIACYLGLYCEROL--GLYCEROL-3-PHOSPHATE 3-PHOSPHATIDYLTRANSFERASE-RELATED"/>
    <property type="match status" value="1"/>
</dbReference>
<evidence type="ECO:0000256" key="11">
    <source>
        <dbReference type="ARBA" id="ARBA00023136"/>
    </source>
</evidence>
<dbReference type="Gene3D" id="1.20.120.1760">
    <property type="match status" value="1"/>
</dbReference>
<name>A0A225DQC2_9BACT</name>
<feature type="transmembrane region" description="Helical" evidence="17">
    <location>
        <begin position="171"/>
        <end position="189"/>
    </location>
</feature>
<evidence type="ECO:0000256" key="4">
    <source>
        <dbReference type="ARBA" id="ARBA00013170"/>
    </source>
</evidence>
<evidence type="ECO:0000256" key="10">
    <source>
        <dbReference type="ARBA" id="ARBA00023098"/>
    </source>
</evidence>
<keyword evidence="12" id="KW-0594">Phospholipid biosynthesis</keyword>
<reference evidence="19" key="1">
    <citation type="submission" date="2017-06" db="EMBL/GenBank/DDBJ databases">
        <title>Genome analysis of Fimbriiglobus ruber SP5, the first member of the order Planctomycetales with confirmed chitinolytic capability.</title>
        <authorList>
            <person name="Ravin N.V."/>
            <person name="Rakitin A.L."/>
            <person name="Ivanova A.A."/>
            <person name="Beletsky A.V."/>
            <person name="Kulichevskaya I.S."/>
            <person name="Mardanov A.V."/>
            <person name="Dedysh S.N."/>
        </authorList>
    </citation>
    <scope>NUCLEOTIDE SEQUENCE [LARGE SCALE GENOMIC DNA]</scope>
    <source>
        <strain evidence="19">SP5</strain>
    </source>
</reference>
<dbReference type="Proteomes" id="UP000214646">
    <property type="component" value="Unassembled WGS sequence"/>
</dbReference>
<dbReference type="GO" id="GO:0016020">
    <property type="term" value="C:membrane"/>
    <property type="evidence" value="ECO:0007669"/>
    <property type="project" value="UniProtKB-SubCell"/>
</dbReference>
<evidence type="ECO:0000256" key="17">
    <source>
        <dbReference type="SAM" id="Phobius"/>
    </source>
</evidence>
<evidence type="ECO:0000256" key="2">
    <source>
        <dbReference type="ARBA" id="ARBA00005042"/>
    </source>
</evidence>
<keyword evidence="9 17" id="KW-1133">Transmembrane helix</keyword>
<dbReference type="InterPro" id="IPR043130">
    <property type="entry name" value="CDP-OH_PTrfase_TM_dom"/>
</dbReference>
<dbReference type="PIRSF" id="PIRSF000847">
    <property type="entry name" value="Phos_ph_gly_syn"/>
    <property type="match status" value="1"/>
</dbReference>
<dbReference type="NCBIfam" id="TIGR00560">
    <property type="entry name" value="pgsA"/>
    <property type="match status" value="1"/>
</dbReference>
<evidence type="ECO:0000256" key="3">
    <source>
        <dbReference type="ARBA" id="ARBA00010441"/>
    </source>
</evidence>
<sequence length="197" mass="21594">MSSSVATSQLYLWNVPNLLSLSRLPLAIVLFACIAHSWWAVGLAVFVVAMFTDWLDGWWARRFNQLTLVGRNLDPLTDKVLIGGAFIFLIPVETAGVAPWMVTVVVCRELLITGLRGIVEAAGAKFGADWFGKLKTVLQSAVITGVFLLQTLRELPDAAELVRFLTPVQTLLLYAMLVATVGSGLQYAVKAVRLFSR</sequence>
<dbReference type="GO" id="GO:0008444">
    <property type="term" value="F:CDP-diacylglycerol-glycerol-3-phosphate 3-phosphatidyltransferase activity"/>
    <property type="evidence" value="ECO:0007669"/>
    <property type="project" value="UniProtKB-UniRule"/>
</dbReference>
<gene>
    <name evidence="18" type="ORF">FRUB_03090</name>
</gene>
<keyword evidence="19" id="KW-1185">Reference proteome</keyword>
<evidence type="ECO:0000256" key="7">
    <source>
        <dbReference type="ARBA" id="ARBA00022679"/>
    </source>
</evidence>
<evidence type="ECO:0000256" key="6">
    <source>
        <dbReference type="ARBA" id="ARBA00022516"/>
    </source>
</evidence>
<keyword evidence="7 16" id="KW-0808">Transferase</keyword>